<feature type="compositionally biased region" description="Polar residues" evidence="11">
    <location>
        <begin position="555"/>
        <end position="580"/>
    </location>
</feature>
<dbReference type="InterPro" id="IPR056436">
    <property type="entry name" value="Znf-C2H2_ZIC1-5/GLI1-3-like"/>
</dbReference>
<dbReference type="FunFam" id="3.30.160.60:FF:000453">
    <property type="entry name" value="GLIS family zinc finger 3"/>
    <property type="match status" value="1"/>
</dbReference>
<dbReference type="SMART" id="SM00355">
    <property type="entry name" value="ZnF_C2H2"/>
    <property type="match status" value="4"/>
</dbReference>
<keyword evidence="4" id="KW-0479">Metal-binding</keyword>
<evidence type="ECO:0000256" key="5">
    <source>
        <dbReference type="ARBA" id="ARBA00022737"/>
    </source>
</evidence>
<evidence type="ECO:0000256" key="7">
    <source>
        <dbReference type="ARBA" id="ARBA00022833"/>
    </source>
</evidence>
<dbReference type="InterPro" id="IPR043359">
    <property type="entry name" value="GLI-like"/>
</dbReference>
<evidence type="ECO:0000259" key="12">
    <source>
        <dbReference type="PROSITE" id="PS50157"/>
    </source>
</evidence>
<comment type="similarity">
    <text evidence="2">Belongs to the GLI C2H2-type zinc-finger protein family.</text>
</comment>
<comment type="subcellular location">
    <subcellularLocation>
        <location evidence="1">Nucleus</location>
    </subcellularLocation>
</comment>
<accession>A0AA88MMI6</accession>
<feature type="domain" description="C2H2-type" evidence="12">
    <location>
        <begin position="401"/>
        <end position="430"/>
    </location>
</feature>
<keyword evidence="5" id="KW-0677">Repeat</keyword>
<gene>
    <name evidence="13" type="ORF">Q7C36_013053</name>
</gene>
<evidence type="ECO:0000256" key="6">
    <source>
        <dbReference type="ARBA" id="ARBA00022771"/>
    </source>
</evidence>
<keyword evidence="9" id="KW-0539">Nucleus</keyword>
<name>A0AA88MMI6_TACVA</name>
<comment type="caution">
    <text evidence="13">The sequence shown here is derived from an EMBL/GenBank/DDBJ whole genome shotgun (WGS) entry which is preliminary data.</text>
</comment>
<sequence length="676" mass="74339">MLEGVCVQNIFTCSANVGRVSFCPEKDGGSELSVEECALLRCGLNLPSLSGPQYNQRAQCEVDSRSSSFHQDLGYAVKQEESLAFKSSSDSPEFSPEADAVVSTALSAPSVPYAFNNEHGSSPSTAVSRHSALSLNSGALKRHCLSGRINATARMSSCSNGVVERLNPSPPACLLSSSSSSSTSSVSSSLCEDLASMQTPAPENLNLLLQPQRTFLKQEPLDDFSHSEDDLFQHQYHQQQQQPLSCPPRTPMPPPYHLHQYGSGNGAQLHLQNQQESLGATRGRGEDGGVVYVDKQTCRWIDCSAAYEQQEELVRHIEKVHIDQRKGEDFTCFWAGCIRRYKPFNARYKLLIHMRVHSGEKPNKCMVRSRTCVSTPGCQKAFSNSSDRAKHQRTHLDTKPYACQIPGCTKRYTDPSSLRKHVKIHSAKEQQVRRKLRTCPHLEADALSECRHLHGPAPSQHCPASSQHCHAPSQHHVNGKDGCSPALGQDIFTGLFSGSSTDLLSAPTHLPPRPPRLDRDDIINTQNPPQLPSVPRDGLSGPLLSPGINPLKAPSPSSTLVEKQQNLSSTQQHKSYSSFHNLPEDYRGNFQSCFHFGENYRTEQNINNTHIPADPHNFNTHTHNGLHTSSNTGFSLVQDLAGTGSQFSLSADDSIFFQLGAFERSLSQMSSVYTET</sequence>
<dbReference type="Gene3D" id="3.30.160.60">
    <property type="entry name" value="Classic Zinc Finger"/>
    <property type="match status" value="4"/>
</dbReference>
<evidence type="ECO:0000313" key="13">
    <source>
        <dbReference type="EMBL" id="KAK2841474.1"/>
    </source>
</evidence>
<dbReference type="InterPro" id="IPR036236">
    <property type="entry name" value="Znf_C2H2_sf"/>
</dbReference>
<feature type="region of interest" description="Disordered" evidence="11">
    <location>
        <begin position="503"/>
        <end position="580"/>
    </location>
</feature>
<evidence type="ECO:0000256" key="8">
    <source>
        <dbReference type="ARBA" id="ARBA00023125"/>
    </source>
</evidence>
<feature type="domain" description="C2H2-type" evidence="12">
    <location>
        <begin position="370"/>
        <end position="400"/>
    </location>
</feature>
<dbReference type="FunFam" id="3.30.160.60:FF:000031">
    <property type="entry name" value="GLI family zinc finger 3"/>
    <property type="match status" value="1"/>
</dbReference>
<reference evidence="13" key="1">
    <citation type="submission" date="2023-08" db="EMBL/GenBank/DDBJ databases">
        <title>Pelteobagrus vachellii genome.</title>
        <authorList>
            <person name="Liu H."/>
        </authorList>
    </citation>
    <scope>NUCLEOTIDE SEQUENCE</scope>
    <source>
        <strain evidence="13">PRFRI_2022a</strain>
        <tissue evidence="13">Muscle</tissue>
    </source>
</reference>
<dbReference type="PROSITE" id="PS00028">
    <property type="entry name" value="ZINC_FINGER_C2H2_1"/>
    <property type="match status" value="2"/>
</dbReference>
<dbReference type="GO" id="GO:0000978">
    <property type="term" value="F:RNA polymerase II cis-regulatory region sequence-specific DNA binding"/>
    <property type="evidence" value="ECO:0007669"/>
    <property type="project" value="TreeGrafter"/>
</dbReference>
<evidence type="ECO:0000256" key="10">
    <source>
        <dbReference type="PROSITE-ProRule" id="PRU00042"/>
    </source>
</evidence>
<dbReference type="PANTHER" id="PTHR45718">
    <property type="entry name" value="TRANSCRIPTIONAL ACTIVATOR CUBITUS INTERRUPTUS"/>
    <property type="match status" value="1"/>
</dbReference>
<dbReference type="Pfam" id="PF00096">
    <property type="entry name" value="zf-C2H2"/>
    <property type="match status" value="2"/>
</dbReference>
<protein>
    <recommendedName>
        <fullName evidence="12">C2H2-type domain-containing protein</fullName>
    </recommendedName>
</protein>
<evidence type="ECO:0000256" key="1">
    <source>
        <dbReference type="ARBA" id="ARBA00004123"/>
    </source>
</evidence>
<keyword evidence="14" id="KW-1185">Reference proteome</keyword>
<keyword evidence="3" id="KW-0678">Repressor</keyword>
<dbReference type="PROSITE" id="PS50157">
    <property type="entry name" value="ZINC_FINGER_C2H2_2"/>
    <property type="match status" value="4"/>
</dbReference>
<evidence type="ECO:0000256" key="3">
    <source>
        <dbReference type="ARBA" id="ARBA00022491"/>
    </source>
</evidence>
<evidence type="ECO:0000256" key="4">
    <source>
        <dbReference type="ARBA" id="ARBA00022723"/>
    </source>
</evidence>
<keyword evidence="6 10" id="KW-0863">Zinc-finger</keyword>
<dbReference type="GO" id="GO:0000981">
    <property type="term" value="F:DNA-binding transcription factor activity, RNA polymerase II-specific"/>
    <property type="evidence" value="ECO:0007669"/>
    <property type="project" value="TreeGrafter"/>
</dbReference>
<evidence type="ECO:0000256" key="2">
    <source>
        <dbReference type="ARBA" id="ARBA00010831"/>
    </source>
</evidence>
<keyword evidence="7" id="KW-0862">Zinc</keyword>
<evidence type="ECO:0000256" key="11">
    <source>
        <dbReference type="SAM" id="MobiDB-lite"/>
    </source>
</evidence>
<dbReference type="Pfam" id="PF23561">
    <property type="entry name" value="zf-C2H2_15"/>
    <property type="match status" value="1"/>
</dbReference>
<dbReference type="AlphaFoldDB" id="A0AA88MMI6"/>
<evidence type="ECO:0000313" key="14">
    <source>
        <dbReference type="Proteomes" id="UP001187315"/>
    </source>
</evidence>
<dbReference type="GO" id="GO:0008270">
    <property type="term" value="F:zinc ion binding"/>
    <property type="evidence" value="ECO:0007669"/>
    <property type="project" value="UniProtKB-KW"/>
</dbReference>
<dbReference type="SUPFAM" id="SSF57667">
    <property type="entry name" value="beta-beta-alpha zinc fingers"/>
    <property type="match status" value="3"/>
</dbReference>
<feature type="domain" description="C2H2-type" evidence="12">
    <location>
        <begin position="296"/>
        <end position="326"/>
    </location>
</feature>
<organism evidence="13 14">
    <name type="scientific">Tachysurus vachellii</name>
    <name type="common">Darkbarbel catfish</name>
    <name type="synonym">Pelteobagrus vachellii</name>
    <dbReference type="NCBI Taxonomy" id="175792"/>
    <lineage>
        <taxon>Eukaryota</taxon>
        <taxon>Metazoa</taxon>
        <taxon>Chordata</taxon>
        <taxon>Craniata</taxon>
        <taxon>Vertebrata</taxon>
        <taxon>Euteleostomi</taxon>
        <taxon>Actinopterygii</taxon>
        <taxon>Neopterygii</taxon>
        <taxon>Teleostei</taxon>
        <taxon>Ostariophysi</taxon>
        <taxon>Siluriformes</taxon>
        <taxon>Bagridae</taxon>
        <taxon>Tachysurus</taxon>
    </lineage>
</organism>
<proteinExistence type="inferred from homology"/>
<keyword evidence="8" id="KW-0238">DNA-binding</keyword>
<evidence type="ECO:0000256" key="9">
    <source>
        <dbReference type="ARBA" id="ARBA00023242"/>
    </source>
</evidence>
<feature type="domain" description="C2H2-type" evidence="12">
    <location>
        <begin position="330"/>
        <end position="362"/>
    </location>
</feature>
<dbReference type="InterPro" id="IPR013087">
    <property type="entry name" value="Znf_C2H2_type"/>
</dbReference>
<dbReference type="PANTHER" id="PTHR45718:SF3">
    <property type="entry name" value="ZINC FINGER PROTEIN GLIS1"/>
    <property type="match status" value="1"/>
</dbReference>
<dbReference type="FunFam" id="3.30.160.60:FF:000019">
    <property type="entry name" value="GLI family zinc finger 3"/>
    <property type="match status" value="1"/>
</dbReference>
<dbReference type="GO" id="GO:0005634">
    <property type="term" value="C:nucleus"/>
    <property type="evidence" value="ECO:0007669"/>
    <property type="project" value="UniProtKB-SubCell"/>
</dbReference>
<dbReference type="Proteomes" id="UP001187315">
    <property type="component" value="Unassembled WGS sequence"/>
</dbReference>
<dbReference type="EMBL" id="JAVHJS010000012">
    <property type="protein sequence ID" value="KAK2841474.1"/>
    <property type="molecule type" value="Genomic_DNA"/>
</dbReference>